<dbReference type="RefSeq" id="WP_405257165.1">
    <property type="nucleotide sequence ID" value="NZ_JBCDMD010000018.1"/>
</dbReference>
<accession>A0A447TBR6</accession>
<organism evidence="2 3">
    <name type="scientific">Chromobacterium violaceum</name>
    <dbReference type="NCBI Taxonomy" id="536"/>
    <lineage>
        <taxon>Bacteria</taxon>
        <taxon>Pseudomonadati</taxon>
        <taxon>Pseudomonadota</taxon>
        <taxon>Betaproteobacteria</taxon>
        <taxon>Neisseriales</taxon>
        <taxon>Chromobacteriaceae</taxon>
        <taxon>Chromobacterium</taxon>
    </lineage>
</organism>
<evidence type="ECO:0000313" key="2">
    <source>
        <dbReference type="EMBL" id="VEB42339.1"/>
    </source>
</evidence>
<name>A0A447TBR6_CHRVL</name>
<evidence type="ECO:0000256" key="1">
    <source>
        <dbReference type="SAM" id="SignalP"/>
    </source>
</evidence>
<feature type="signal peptide" evidence="1">
    <location>
        <begin position="1"/>
        <end position="21"/>
    </location>
</feature>
<evidence type="ECO:0000313" key="3">
    <source>
        <dbReference type="Proteomes" id="UP000275777"/>
    </source>
</evidence>
<dbReference type="EMBL" id="LR134182">
    <property type="protein sequence ID" value="VEB42339.1"/>
    <property type="molecule type" value="Genomic_DNA"/>
</dbReference>
<proteinExistence type="predicted"/>
<dbReference type="AlphaFoldDB" id="A0A447TBR6"/>
<keyword evidence="1" id="KW-0732">Signal</keyword>
<protein>
    <submittedName>
        <fullName evidence="2">Uncharacterized protein</fullName>
    </submittedName>
</protein>
<dbReference type="Proteomes" id="UP000275777">
    <property type="component" value="Chromosome"/>
</dbReference>
<feature type="chain" id="PRO_5019348308" evidence="1">
    <location>
        <begin position="22"/>
        <end position="50"/>
    </location>
</feature>
<sequence length="50" mass="5247">MRTHQSIFLPLLGLSSLSANAAGWAATRTQAYPTLRLIPTACDEGEATSG</sequence>
<reference evidence="2 3" key="1">
    <citation type="submission" date="2018-12" db="EMBL/GenBank/DDBJ databases">
        <authorList>
            <consortium name="Pathogen Informatics"/>
        </authorList>
    </citation>
    <scope>NUCLEOTIDE SEQUENCE [LARGE SCALE GENOMIC DNA]</scope>
    <source>
        <strain evidence="2 3">NCTC9695</strain>
    </source>
</reference>
<gene>
    <name evidence="2" type="ORF">NCTC9695_02787</name>
</gene>